<gene>
    <name evidence="6" type="ORF">CINCED_3A013534</name>
</gene>
<dbReference type="InterPro" id="IPR021850">
    <property type="entry name" value="Symplekin/Pta1"/>
</dbReference>
<dbReference type="AlphaFoldDB" id="A0A5E4MJD8"/>
<dbReference type="Pfam" id="PF12295">
    <property type="entry name" value="Symplekin_C"/>
    <property type="match status" value="1"/>
</dbReference>
<evidence type="ECO:0000256" key="1">
    <source>
        <dbReference type="ARBA" id="ARBA00004123"/>
    </source>
</evidence>
<comment type="subcellular location">
    <subcellularLocation>
        <location evidence="1">Nucleus</location>
    </subcellularLocation>
</comment>
<evidence type="ECO:0000313" key="7">
    <source>
        <dbReference type="Proteomes" id="UP000325440"/>
    </source>
</evidence>
<organism evidence="6 7">
    <name type="scientific">Cinara cedri</name>
    <dbReference type="NCBI Taxonomy" id="506608"/>
    <lineage>
        <taxon>Eukaryota</taxon>
        <taxon>Metazoa</taxon>
        <taxon>Ecdysozoa</taxon>
        <taxon>Arthropoda</taxon>
        <taxon>Hexapoda</taxon>
        <taxon>Insecta</taxon>
        <taxon>Pterygota</taxon>
        <taxon>Neoptera</taxon>
        <taxon>Paraneoptera</taxon>
        <taxon>Hemiptera</taxon>
        <taxon>Sternorrhyncha</taxon>
        <taxon>Aphidomorpha</taxon>
        <taxon>Aphidoidea</taxon>
        <taxon>Aphididae</taxon>
        <taxon>Lachninae</taxon>
        <taxon>Cinara</taxon>
    </lineage>
</organism>
<dbReference type="InterPro" id="IPR032460">
    <property type="entry name" value="Symplekin/Pta1_N"/>
</dbReference>
<evidence type="ECO:0000256" key="2">
    <source>
        <dbReference type="ARBA" id="ARBA00022664"/>
    </source>
</evidence>
<keyword evidence="3" id="KW-0539">Nucleus</keyword>
<dbReference type="InterPro" id="IPR022075">
    <property type="entry name" value="Symplekin_C"/>
</dbReference>
<dbReference type="Gene3D" id="1.25.10.10">
    <property type="entry name" value="Leucine-rich Repeat Variant"/>
    <property type="match status" value="1"/>
</dbReference>
<evidence type="ECO:0000313" key="6">
    <source>
        <dbReference type="EMBL" id="VVC29902.1"/>
    </source>
</evidence>
<proteinExistence type="predicted"/>
<dbReference type="SUPFAM" id="SSF48371">
    <property type="entry name" value="ARM repeat"/>
    <property type="match status" value="1"/>
</dbReference>
<protein>
    <submittedName>
        <fullName evidence="6">Armadillo-type fold,Symplekin C-terminal,Symplekin/Pta1, N-terminal,Armadillo-like</fullName>
    </submittedName>
</protein>
<evidence type="ECO:0000259" key="5">
    <source>
        <dbReference type="Pfam" id="PF12295"/>
    </source>
</evidence>
<sequence>MRADQNQSTSEQVTALLNEAAVTPDENTKLDLLYKVKEVLLYQEPKLLTQFITDVIAYQHDHKTMIRKFIVVFIEECCNKDKSNVCITLPNLLMLLTDRSPIVLKRVVQAACYVYRAGLKWISMTDLPSSDISNVWQDLSNLKSYVINMIDNDNGGIRTQVIKFLETVILVQTYKGEGGLYHDNDMSLEDIPLTLKVTRRRRLEDEARVLFDLLSRFCSSGNVGCANLITCMNSLSLIAKWRVPFIEKVLTSFETLTKNLPNSLKQSQKNSVLKNLKMQLLQLLRLPSSTEYQQTIGRLLLDIGASNQEIMKALQVLSKNDDSKKLLRSLKRKNEDKDDKKLDKEDIPEKKRCTEGIIFQDPNINIVKAWILEKFTPESITNLVMLFMPKLPSKMPLAFSANYSPIAAAGTDNHIQHVAKLLATQLCCSDVVIPGLQYIKKEDYEFIDEKNEEIIKMEDDDMLLNQPAELNLENCLIDPTEAEELSLDALLRILDTSKIVLSKQFKEVHTKAITKIAVMCGDDYRNTILDYINLDMVNNMDLCLSWLYEEYSVTQGFIKLPTAFRNTLSSEQNYNTVLCSLIRAALGIEDLKEKEDVLTTLYFESPFITDDAVEILKEISPDLPFGLTILNELVTKRPPRHLLYLNALLFFTSHKNEQLREVALNFISKLYDYKDLKNIIEEYATFYLGFLRLQIPPEVLFGKGTGRLPKSEIWDEDSITACLYLYFMLMPYNYELIHELATVFTYTQGEVKRTIIKLLPQPLQNIPMNSAEIFRLLEDLPKGAEAMIIRILHILTEKETPSIELISRVKKLYDKQIVEVRFLVPILPGLDKKYILNALPQLIKLNPNVVKEIFNRILGINYSSSNTNPPVSPAELLIALHTMDSDPNDLKYIIKATSLCFAEKSVFTQEVLAIVMQNLMDVNPLPTLLMRTVIQSLTTYPQLIGFIMNILQRLILKKVWHQKTQWEGFVKCCQKTKPNSFQVLLQLPPKQLDDVLCQCPEMRKLLLDHVLSFTEVQRSHIRQAIMDVIFGNQLEVPMYQNLKVKCEPMPKIMNQSASVITQEKQLTEKILDLNEDELRPPGDCDEDSINGI</sequence>
<feature type="domain" description="Symplekin C-terminal" evidence="5">
    <location>
        <begin position="820"/>
        <end position="998"/>
    </location>
</feature>
<dbReference type="PANTHER" id="PTHR15245:SF20">
    <property type="entry name" value="SYMPLEKIN"/>
    <property type="match status" value="1"/>
</dbReference>
<dbReference type="GO" id="GO:0005847">
    <property type="term" value="C:mRNA cleavage and polyadenylation specificity factor complex"/>
    <property type="evidence" value="ECO:0007669"/>
    <property type="project" value="TreeGrafter"/>
</dbReference>
<dbReference type="InterPro" id="IPR016024">
    <property type="entry name" value="ARM-type_fold"/>
</dbReference>
<dbReference type="PANTHER" id="PTHR15245">
    <property type="entry name" value="SYMPLEKIN-RELATED"/>
    <property type="match status" value="1"/>
</dbReference>
<reference evidence="6 7" key="1">
    <citation type="submission" date="2019-08" db="EMBL/GenBank/DDBJ databases">
        <authorList>
            <person name="Alioto T."/>
            <person name="Alioto T."/>
            <person name="Gomez Garrido J."/>
        </authorList>
    </citation>
    <scope>NUCLEOTIDE SEQUENCE [LARGE SCALE GENOMIC DNA]</scope>
</reference>
<dbReference type="GO" id="GO:0006397">
    <property type="term" value="P:mRNA processing"/>
    <property type="evidence" value="ECO:0007669"/>
    <property type="project" value="UniProtKB-KW"/>
</dbReference>
<accession>A0A5E4MJD8</accession>
<dbReference type="EMBL" id="CABPRJ010000501">
    <property type="protein sequence ID" value="VVC29902.1"/>
    <property type="molecule type" value="Genomic_DNA"/>
</dbReference>
<keyword evidence="7" id="KW-1185">Reference proteome</keyword>
<name>A0A5E4MJD8_9HEMI</name>
<dbReference type="InterPro" id="IPR011989">
    <property type="entry name" value="ARM-like"/>
</dbReference>
<feature type="domain" description="Symplekin/Pta1 N-terminal" evidence="4">
    <location>
        <begin position="101"/>
        <end position="320"/>
    </location>
</feature>
<evidence type="ECO:0000259" key="4">
    <source>
        <dbReference type="Pfam" id="PF11935"/>
    </source>
</evidence>
<keyword evidence="2" id="KW-0507">mRNA processing</keyword>
<dbReference type="Pfam" id="PF11935">
    <property type="entry name" value="SYMPK_PTA1_N"/>
    <property type="match status" value="1"/>
</dbReference>
<dbReference type="Proteomes" id="UP000325440">
    <property type="component" value="Unassembled WGS sequence"/>
</dbReference>
<evidence type="ECO:0000256" key="3">
    <source>
        <dbReference type="ARBA" id="ARBA00023242"/>
    </source>
</evidence>
<dbReference type="OrthoDB" id="331600at2759"/>